<accession>A0A0R3E5F1</accession>
<dbReference type="EMBL" id="LJYG01000049">
    <property type="protein sequence ID" value="KRQ14239.1"/>
    <property type="molecule type" value="Genomic_DNA"/>
</dbReference>
<evidence type="ECO:0000313" key="1">
    <source>
        <dbReference type="EMBL" id="KRQ14239.1"/>
    </source>
</evidence>
<sequence length="215" mass="24356">MARLLQQIDETNRRDHWYLDDGDDCHFLYEYTAGQGWRGGETNQLIHNLQKKRNDGGYHYKAPAIARCARDLSSVLSADWLAQATLVPIPPSKIKTDPNYDDRMVQVCRGIRAPAPTDVRELVEQIASTDTFKGGHRKTPAELKQNYRIAENQLPNLRGIVGIFDDVLTTGSHFKAVKEMILERAPQARVIGLFVARRAIPCPFDEVTEDDLLKL</sequence>
<dbReference type="STRING" id="989370.AOQ71_13245"/>
<evidence type="ECO:0008006" key="3">
    <source>
        <dbReference type="Google" id="ProtNLM"/>
    </source>
</evidence>
<protein>
    <recommendedName>
        <fullName evidence="3">Amidophosphoribosyltransferase</fullName>
    </recommendedName>
</protein>
<reference evidence="1 2" key="1">
    <citation type="submission" date="2015-09" db="EMBL/GenBank/DDBJ databases">
        <title>Draft Genome Sequence of Bradyrhizobium manausense Strain BR 3351T, a Novel Symbiotic Nitrogen-Fixing Alphaproteobacterium Isolated from Brazilian Amazon Rain Forest.</title>
        <authorList>
            <person name="De Araujo J.L."/>
            <person name="Zilli J.E."/>
        </authorList>
    </citation>
    <scope>NUCLEOTIDE SEQUENCE [LARGE SCALE GENOMIC DNA]</scope>
    <source>
        <strain evidence="1 2">BR3351</strain>
    </source>
</reference>
<comment type="caution">
    <text evidence="1">The sequence shown here is derived from an EMBL/GenBank/DDBJ whole genome shotgun (WGS) entry which is preliminary data.</text>
</comment>
<dbReference type="RefSeq" id="WP_057747018.1">
    <property type="nucleotide sequence ID" value="NZ_LJYG01000049.1"/>
</dbReference>
<dbReference type="OrthoDB" id="6637825at2"/>
<proteinExistence type="predicted"/>
<dbReference type="AlphaFoldDB" id="A0A0R3E5F1"/>
<dbReference type="Proteomes" id="UP000051936">
    <property type="component" value="Unassembled WGS sequence"/>
</dbReference>
<organism evidence="1 2">
    <name type="scientific">Bradyrhizobium manausense</name>
    <dbReference type="NCBI Taxonomy" id="989370"/>
    <lineage>
        <taxon>Bacteria</taxon>
        <taxon>Pseudomonadati</taxon>
        <taxon>Pseudomonadota</taxon>
        <taxon>Alphaproteobacteria</taxon>
        <taxon>Hyphomicrobiales</taxon>
        <taxon>Nitrobacteraceae</taxon>
        <taxon>Bradyrhizobium</taxon>
    </lineage>
</organism>
<name>A0A0R3E5F1_9BRAD</name>
<keyword evidence="2" id="KW-1185">Reference proteome</keyword>
<evidence type="ECO:0000313" key="2">
    <source>
        <dbReference type="Proteomes" id="UP000051936"/>
    </source>
</evidence>
<gene>
    <name evidence="1" type="ORF">AOQ71_13245</name>
</gene>